<evidence type="ECO:0000256" key="5">
    <source>
        <dbReference type="SAM" id="Phobius"/>
    </source>
</evidence>
<evidence type="ECO:0000259" key="6">
    <source>
        <dbReference type="PROSITE" id="PS51007"/>
    </source>
</evidence>
<dbReference type="Pfam" id="PF00034">
    <property type="entry name" value="Cytochrom_C"/>
    <property type="match status" value="1"/>
</dbReference>
<keyword evidence="5" id="KW-1133">Transmembrane helix</keyword>
<keyword evidence="2 4" id="KW-0479">Metal-binding</keyword>
<feature type="domain" description="Cytochrome c" evidence="6">
    <location>
        <begin position="56"/>
        <end position="140"/>
    </location>
</feature>
<dbReference type="SUPFAM" id="SSF46626">
    <property type="entry name" value="Cytochrome c"/>
    <property type="match status" value="1"/>
</dbReference>
<evidence type="ECO:0000256" key="2">
    <source>
        <dbReference type="ARBA" id="ARBA00022723"/>
    </source>
</evidence>
<dbReference type="InterPro" id="IPR009056">
    <property type="entry name" value="Cyt_c-like_dom"/>
</dbReference>
<keyword evidence="5" id="KW-0472">Membrane</keyword>
<dbReference type="RefSeq" id="WP_379683978.1">
    <property type="nucleotide sequence ID" value="NZ_JBHLYW010000005.1"/>
</dbReference>
<reference evidence="7 8" key="1">
    <citation type="submission" date="2024-09" db="EMBL/GenBank/DDBJ databases">
        <authorList>
            <person name="Sun Q."/>
            <person name="Mori K."/>
        </authorList>
    </citation>
    <scope>NUCLEOTIDE SEQUENCE [LARGE SCALE GENOMIC DNA]</scope>
    <source>
        <strain evidence="7 8">CGMCC 1.12926</strain>
    </source>
</reference>
<dbReference type="PROSITE" id="PS51007">
    <property type="entry name" value="CYTC"/>
    <property type="match status" value="1"/>
</dbReference>
<evidence type="ECO:0000256" key="1">
    <source>
        <dbReference type="ARBA" id="ARBA00022617"/>
    </source>
</evidence>
<name>A0ABV6BNS6_9FLAO</name>
<comment type="caution">
    <text evidence="7">The sequence shown here is derived from an EMBL/GenBank/DDBJ whole genome shotgun (WGS) entry which is preliminary data.</text>
</comment>
<evidence type="ECO:0000313" key="7">
    <source>
        <dbReference type="EMBL" id="MFC0076256.1"/>
    </source>
</evidence>
<accession>A0ABV6BNS6</accession>
<keyword evidence="3 4" id="KW-0408">Iron</keyword>
<gene>
    <name evidence="7" type="ORF">ACFFLS_04355</name>
</gene>
<evidence type="ECO:0000256" key="4">
    <source>
        <dbReference type="PROSITE-ProRule" id="PRU00433"/>
    </source>
</evidence>
<dbReference type="Gene3D" id="1.10.760.10">
    <property type="entry name" value="Cytochrome c-like domain"/>
    <property type="match status" value="1"/>
</dbReference>
<protein>
    <submittedName>
        <fullName evidence="7">C-type cytochrome</fullName>
    </submittedName>
</protein>
<organism evidence="7 8">
    <name type="scientific">Flavobacterium procerum</name>
    <dbReference type="NCBI Taxonomy" id="1455569"/>
    <lineage>
        <taxon>Bacteria</taxon>
        <taxon>Pseudomonadati</taxon>
        <taxon>Bacteroidota</taxon>
        <taxon>Flavobacteriia</taxon>
        <taxon>Flavobacteriales</taxon>
        <taxon>Flavobacteriaceae</taxon>
        <taxon>Flavobacterium</taxon>
    </lineage>
</organism>
<keyword evidence="1 4" id="KW-0349">Heme</keyword>
<evidence type="ECO:0000313" key="8">
    <source>
        <dbReference type="Proteomes" id="UP001589734"/>
    </source>
</evidence>
<feature type="transmembrane region" description="Helical" evidence="5">
    <location>
        <begin position="12"/>
        <end position="31"/>
    </location>
</feature>
<evidence type="ECO:0000256" key="3">
    <source>
        <dbReference type="ARBA" id="ARBA00023004"/>
    </source>
</evidence>
<dbReference type="InterPro" id="IPR036909">
    <property type="entry name" value="Cyt_c-like_dom_sf"/>
</dbReference>
<keyword evidence="5" id="KW-0812">Transmembrane</keyword>
<sequence>MSTIMNRIRKIITFSIVLITALAGIIIYQIATYETPAADFYCKIPVPFCGTPILSENQVKGKQIFNSNCAACHKLDAKSTGPALRGVDSLIFTKWIIAKNHKIDTTKIKELGIDYHRTKFTEYIKEADLELIIDYCSSERH</sequence>
<proteinExistence type="predicted"/>
<dbReference type="Proteomes" id="UP001589734">
    <property type="component" value="Unassembled WGS sequence"/>
</dbReference>
<dbReference type="EMBL" id="JBHLYW010000005">
    <property type="protein sequence ID" value="MFC0076256.1"/>
    <property type="molecule type" value="Genomic_DNA"/>
</dbReference>
<keyword evidence="8" id="KW-1185">Reference proteome</keyword>